<proteinExistence type="predicted"/>
<dbReference type="AlphaFoldDB" id="A0A078J0F7"/>
<evidence type="ECO:0000313" key="2">
    <source>
        <dbReference type="Proteomes" id="UP000028999"/>
    </source>
</evidence>
<protein>
    <submittedName>
        <fullName evidence="1">BnaC08g49680D protein</fullName>
    </submittedName>
</protein>
<evidence type="ECO:0000313" key="1">
    <source>
        <dbReference type="EMBL" id="CDY55314.1"/>
    </source>
</evidence>
<keyword evidence="2" id="KW-1185">Reference proteome</keyword>
<sequence>MDRRDLRKMLIEYRSRLDGFTIPDSHLICIWSVV</sequence>
<reference evidence="1 2" key="1">
    <citation type="journal article" date="2014" name="Science">
        <title>Plant genetics. Early allopolyploid evolution in the post-Neolithic Brassica napus oilseed genome.</title>
        <authorList>
            <person name="Chalhoub B."/>
            <person name="Denoeud F."/>
            <person name="Liu S."/>
            <person name="Parkin I.A."/>
            <person name="Tang H."/>
            <person name="Wang X."/>
            <person name="Chiquet J."/>
            <person name="Belcram H."/>
            <person name="Tong C."/>
            <person name="Samans B."/>
            <person name="Correa M."/>
            <person name="Da Silva C."/>
            <person name="Just J."/>
            <person name="Falentin C."/>
            <person name="Koh C.S."/>
            <person name="Le Clainche I."/>
            <person name="Bernard M."/>
            <person name="Bento P."/>
            <person name="Noel B."/>
            <person name="Labadie K."/>
            <person name="Alberti A."/>
            <person name="Charles M."/>
            <person name="Arnaud D."/>
            <person name="Guo H."/>
            <person name="Daviaud C."/>
            <person name="Alamery S."/>
            <person name="Jabbari K."/>
            <person name="Zhao M."/>
            <person name="Edger P.P."/>
            <person name="Chelaifa H."/>
            <person name="Tack D."/>
            <person name="Lassalle G."/>
            <person name="Mestiri I."/>
            <person name="Schnel N."/>
            <person name="Le Paslier M.C."/>
            <person name="Fan G."/>
            <person name="Renault V."/>
            <person name="Bayer P.E."/>
            <person name="Golicz A.A."/>
            <person name="Manoli S."/>
            <person name="Lee T.H."/>
            <person name="Thi V.H."/>
            <person name="Chalabi S."/>
            <person name="Hu Q."/>
            <person name="Fan C."/>
            <person name="Tollenaere R."/>
            <person name="Lu Y."/>
            <person name="Battail C."/>
            <person name="Shen J."/>
            <person name="Sidebottom C.H."/>
            <person name="Wang X."/>
            <person name="Canaguier A."/>
            <person name="Chauveau A."/>
            <person name="Berard A."/>
            <person name="Deniot G."/>
            <person name="Guan M."/>
            <person name="Liu Z."/>
            <person name="Sun F."/>
            <person name="Lim Y.P."/>
            <person name="Lyons E."/>
            <person name="Town C.D."/>
            <person name="Bancroft I."/>
            <person name="Wang X."/>
            <person name="Meng J."/>
            <person name="Ma J."/>
            <person name="Pires J.C."/>
            <person name="King G.J."/>
            <person name="Brunel D."/>
            <person name="Delourme R."/>
            <person name="Renard M."/>
            <person name="Aury J.M."/>
            <person name="Adams K.L."/>
            <person name="Batley J."/>
            <person name="Snowdon R.J."/>
            <person name="Tost J."/>
            <person name="Edwards D."/>
            <person name="Zhou Y."/>
            <person name="Hua W."/>
            <person name="Sharpe A.G."/>
            <person name="Paterson A.H."/>
            <person name="Guan C."/>
            <person name="Wincker P."/>
        </authorList>
    </citation>
    <scope>NUCLEOTIDE SEQUENCE [LARGE SCALE GENOMIC DNA]</scope>
    <source>
        <strain evidence="2">cv. Darmor-bzh</strain>
    </source>
</reference>
<dbReference type="Proteomes" id="UP000028999">
    <property type="component" value="Unassembled WGS sequence"/>
</dbReference>
<name>A0A078J0F7_BRANA</name>
<accession>A0A078J0F7</accession>
<dbReference type="EMBL" id="LK033393">
    <property type="protein sequence ID" value="CDY55314.1"/>
    <property type="molecule type" value="Genomic_DNA"/>
</dbReference>
<gene>
    <name evidence="1" type="primary">BnaC08g49680D</name>
    <name evidence="1" type="ORF">GSBRNA2T00016666001</name>
</gene>
<dbReference type="PaxDb" id="3708-A0A078J0F7"/>
<organism evidence="1 2">
    <name type="scientific">Brassica napus</name>
    <name type="common">Rape</name>
    <dbReference type="NCBI Taxonomy" id="3708"/>
    <lineage>
        <taxon>Eukaryota</taxon>
        <taxon>Viridiplantae</taxon>
        <taxon>Streptophyta</taxon>
        <taxon>Embryophyta</taxon>
        <taxon>Tracheophyta</taxon>
        <taxon>Spermatophyta</taxon>
        <taxon>Magnoliopsida</taxon>
        <taxon>eudicotyledons</taxon>
        <taxon>Gunneridae</taxon>
        <taxon>Pentapetalae</taxon>
        <taxon>rosids</taxon>
        <taxon>malvids</taxon>
        <taxon>Brassicales</taxon>
        <taxon>Brassicaceae</taxon>
        <taxon>Brassiceae</taxon>
        <taxon>Brassica</taxon>
    </lineage>
</organism>
<dbReference type="Gramene" id="CDY55314">
    <property type="protein sequence ID" value="CDY55314"/>
    <property type="gene ID" value="GSBRNA2T00016666001"/>
</dbReference>